<dbReference type="InterPro" id="IPR007803">
    <property type="entry name" value="Asp/Arg/Pro-Hydrxlase"/>
</dbReference>
<geneLocation type="chloroplast" evidence="3"/>
<dbReference type="InterPro" id="IPR027443">
    <property type="entry name" value="IPNS-like_sf"/>
</dbReference>
<accession>A0A2P0QH38</accession>
<feature type="domain" description="Aspartyl/asparaginy/proline hydroxylase" evidence="2">
    <location>
        <begin position="13"/>
        <end position="178"/>
    </location>
</feature>
<comment type="similarity">
    <text evidence="1">Belongs to the aspartyl/asparaginyl beta-hydroxylase family.</text>
</comment>
<dbReference type="RefSeq" id="YP_009472412.1">
    <property type="nucleotide sequence ID" value="NC_037363.1"/>
</dbReference>
<dbReference type="Pfam" id="PF05118">
    <property type="entry name" value="Asp_Arg_Hydrox"/>
    <property type="match status" value="1"/>
</dbReference>
<dbReference type="AlphaFoldDB" id="A0A2P0QH38"/>
<keyword evidence="3" id="KW-0150">Chloroplast</keyword>
<keyword evidence="3" id="KW-0934">Plastid</keyword>
<name>A0A2P0QH38_9CHLO</name>
<evidence type="ECO:0000256" key="1">
    <source>
        <dbReference type="ARBA" id="ARBA00007730"/>
    </source>
</evidence>
<gene>
    <name evidence="3" type="primary">orf334</name>
</gene>
<evidence type="ECO:0000313" key="3">
    <source>
        <dbReference type="EMBL" id="ARO74090.1"/>
    </source>
</evidence>
<dbReference type="Gene3D" id="2.60.120.330">
    <property type="entry name" value="B-lactam Antibiotic, Isopenicillin N Synthase, Chain"/>
    <property type="match status" value="1"/>
</dbReference>
<dbReference type="SUPFAM" id="SSF51197">
    <property type="entry name" value="Clavaminate synthase-like"/>
    <property type="match status" value="1"/>
</dbReference>
<protein>
    <recommendedName>
        <fullName evidence="2">Aspartyl/asparaginy/proline hydroxylase domain-containing protein</fullName>
    </recommendedName>
</protein>
<evidence type="ECO:0000259" key="2">
    <source>
        <dbReference type="Pfam" id="PF05118"/>
    </source>
</evidence>
<proteinExistence type="inferred from homology"/>
<reference evidence="3" key="1">
    <citation type="submission" date="2017-03" db="EMBL/GenBank/DDBJ databases">
        <title>Chloroplast genome evolution in siphonous green algae.</title>
        <authorList>
            <person name="Cremen M.C."/>
            <person name="Marcelino V.R."/>
            <person name="Verbruggen H."/>
        </authorList>
    </citation>
    <scope>NUCLEOTIDE SEQUENCE</scope>
</reference>
<sequence length="334" mass="39669">MNTFIKIGCIEYNFKNLEDDLSKLSHLPCPNTPYSEFTNGHWYDYPLFTTKSNMNNLLTLDNPSITASPTPICAKLPYLTDIIIKNFKRSFLQMAKIRNLKQALILPHIDFLEFPKLEKGKFIRILIALNNCYDAYHYGTNGKIQLIKGEVWLVNAHLPHSAINKSQKNRYILSLDFYLQDFYDISLSNKLLQVLNKDHNIQLCKLMSIGDINIHDFDTKGFQNSFMCTPLTYDYVIQKYSNEINKKNIKQVCFFLFATYLYEYEIYDLRQIFTLLHLLINNFNYKSKQNFLNLHLKHLFRFLLVSRFFGERYNWQPLEDNYIYIKNFKNAIKK</sequence>
<dbReference type="EMBL" id="KY819063">
    <property type="protein sequence ID" value="ARO74090.1"/>
    <property type="molecule type" value="Genomic_DNA"/>
</dbReference>
<dbReference type="GeneID" id="37277583"/>
<organism evidence="3">
    <name type="scientific">Bryopsis sp. HV04063</name>
    <dbReference type="NCBI Taxonomy" id="1979421"/>
    <lineage>
        <taxon>Eukaryota</taxon>
        <taxon>Viridiplantae</taxon>
        <taxon>Chlorophyta</taxon>
        <taxon>core chlorophytes</taxon>
        <taxon>Ulvophyceae</taxon>
        <taxon>TCBD clade</taxon>
        <taxon>Bryopsidales</taxon>
        <taxon>Bryopsidineae</taxon>
        <taxon>Bryopsidaceae</taxon>
        <taxon>Bryopsis</taxon>
    </lineage>
</organism>